<proteinExistence type="predicted"/>
<protein>
    <submittedName>
        <fullName evidence="1">36736_t:CDS:1</fullName>
    </submittedName>
</protein>
<dbReference type="EMBL" id="CAJVQC010049654">
    <property type="protein sequence ID" value="CAG8787926.1"/>
    <property type="molecule type" value="Genomic_DNA"/>
</dbReference>
<organism evidence="1 2">
    <name type="scientific">Racocetra persica</name>
    <dbReference type="NCBI Taxonomy" id="160502"/>
    <lineage>
        <taxon>Eukaryota</taxon>
        <taxon>Fungi</taxon>
        <taxon>Fungi incertae sedis</taxon>
        <taxon>Mucoromycota</taxon>
        <taxon>Glomeromycotina</taxon>
        <taxon>Glomeromycetes</taxon>
        <taxon>Diversisporales</taxon>
        <taxon>Gigasporaceae</taxon>
        <taxon>Racocetra</taxon>
    </lineage>
</organism>
<evidence type="ECO:0000313" key="1">
    <source>
        <dbReference type="EMBL" id="CAG8787926.1"/>
    </source>
</evidence>
<accession>A0ACA9RCY8</accession>
<evidence type="ECO:0000313" key="2">
    <source>
        <dbReference type="Proteomes" id="UP000789920"/>
    </source>
</evidence>
<feature type="non-terminal residue" evidence="1">
    <location>
        <position position="425"/>
    </location>
</feature>
<reference evidence="1" key="1">
    <citation type="submission" date="2021-06" db="EMBL/GenBank/DDBJ databases">
        <authorList>
            <person name="Kallberg Y."/>
            <person name="Tangrot J."/>
            <person name="Rosling A."/>
        </authorList>
    </citation>
    <scope>NUCLEOTIDE SEQUENCE</scope>
    <source>
        <strain evidence="1">MA461A</strain>
    </source>
</reference>
<dbReference type="Proteomes" id="UP000789920">
    <property type="component" value="Unassembled WGS sequence"/>
</dbReference>
<feature type="non-terminal residue" evidence="1">
    <location>
        <position position="1"/>
    </location>
</feature>
<sequence>DYDSLIAGKDMDVQVWKATLEVVKSLSDLLLRCLPDFWKLSKSFMEGKFQKSPAILSANRRRRQAMDLRKVEQCQNMAKGVIDLYASLLSEFFSLSSSTTSSFVPLQSDSVTTCYFLTKILNGMSECVNDIHSINMASDVSYALQALMDQTRWKFVEIICEAWNADAKIFYLLEDWSLDQDNREITNFLRNFHIFHKYNSRSAYKIASLGYVSGDDDNKSSRISDAYLQKIKGAFLDSLYAYLDGLVHLVFSDYTPLESCDKEPTEMIQKFRIDPKQIDSRILLTISNLVNLKQLMIPRIVSQFETAYHCSLSDDTQTLNDVINQLDGILFEDYLKRRTQIIRNIVVNGILSGNVDWYNISKPTGEVHSFVYEALLSLVIVHAQVNDVAKHLVNRTLTALLEHMARDCLEAFQKVEKFGMGGMLQ</sequence>
<name>A0ACA9RCY8_9GLOM</name>
<gene>
    <name evidence="1" type="ORF">RPERSI_LOCUS18620</name>
</gene>
<keyword evidence="2" id="KW-1185">Reference proteome</keyword>
<comment type="caution">
    <text evidence="1">The sequence shown here is derived from an EMBL/GenBank/DDBJ whole genome shotgun (WGS) entry which is preliminary data.</text>
</comment>